<dbReference type="Proteomes" id="UP001239167">
    <property type="component" value="Unassembled WGS sequence"/>
</dbReference>
<dbReference type="EMBL" id="JAUSUE010000001">
    <property type="protein sequence ID" value="MDQ0202546.1"/>
    <property type="molecule type" value="Genomic_DNA"/>
</dbReference>
<comment type="caution">
    <text evidence="1">The sequence shown here is derived from an EMBL/GenBank/DDBJ whole genome shotgun (WGS) entry which is preliminary data.</text>
</comment>
<accession>A0ABT9Y4R1</accession>
<name>A0ABT9Y4R1_9FIRM</name>
<keyword evidence="2" id="KW-1185">Reference proteome</keyword>
<evidence type="ECO:0000313" key="1">
    <source>
        <dbReference type="EMBL" id="MDQ0202546.1"/>
    </source>
</evidence>
<reference evidence="1 2" key="1">
    <citation type="submission" date="2023-07" db="EMBL/GenBank/DDBJ databases">
        <title>Genomic Encyclopedia of Type Strains, Phase IV (KMG-IV): sequencing the most valuable type-strain genomes for metagenomic binning, comparative biology and taxonomic classification.</title>
        <authorList>
            <person name="Goeker M."/>
        </authorList>
    </citation>
    <scope>NUCLEOTIDE SEQUENCE [LARGE SCALE GENOMIC DNA]</scope>
    <source>
        <strain evidence="1 2">DSM 16980</strain>
    </source>
</reference>
<sequence length="54" mass="6684">MIDKEKYMEMEYIYNILFEICSNYKRQEYYGANILRTLQGRIFYQMVIKNTSLL</sequence>
<proteinExistence type="predicted"/>
<protein>
    <submittedName>
        <fullName evidence="1">Uncharacterized protein</fullName>
    </submittedName>
</protein>
<gene>
    <name evidence="1" type="ORF">J2S01_000231</name>
</gene>
<evidence type="ECO:0000313" key="2">
    <source>
        <dbReference type="Proteomes" id="UP001239167"/>
    </source>
</evidence>
<organism evidence="1 2">
    <name type="scientific">Pectinatus haikarae</name>
    <dbReference type="NCBI Taxonomy" id="349096"/>
    <lineage>
        <taxon>Bacteria</taxon>
        <taxon>Bacillati</taxon>
        <taxon>Bacillota</taxon>
        <taxon>Negativicutes</taxon>
        <taxon>Selenomonadales</taxon>
        <taxon>Selenomonadaceae</taxon>
        <taxon>Pectinatus</taxon>
    </lineage>
</organism>